<dbReference type="InterPro" id="IPR036138">
    <property type="entry name" value="PBP_dimer_sf"/>
</dbReference>
<dbReference type="InterPro" id="IPR001460">
    <property type="entry name" value="PCN-bd_Tpept"/>
</dbReference>
<dbReference type="GO" id="GO:0016740">
    <property type="term" value="F:transferase activity"/>
    <property type="evidence" value="ECO:0007669"/>
    <property type="project" value="UniProtKB-KW"/>
</dbReference>
<comment type="caution">
    <text evidence="3">The sequence shown here is derived from an EMBL/GenBank/DDBJ whole genome shotgun (WGS) entry which is preliminary data.</text>
</comment>
<evidence type="ECO:0000259" key="2">
    <source>
        <dbReference type="Pfam" id="PF00905"/>
    </source>
</evidence>
<dbReference type="InterPro" id="IPR012338">
    <property type="entry name" value="Beta-lactam/transpept-like"/>
</dbReference>
<proteinExistence type="predicted"/>
<keyword evidence="3" id="KW-0808">Transferase</keyword>
<dbReference type="InterPro" id="IPR050515">
    <property type="entry name" value="Beta-lactam/transpept"/>
</dbReference>
<dbReference type="Gene3D" id="3.90.1310.10">
    <property type="entry name" value="Penicillin-binding protein 2a (Domain 2)"/>
    <property type="match status" value="1"/>
</dbReference>
<dbReference type="SUPFAM" id="SSF56519">
    <property type="entry name" value="Penicillin binding protein dimerisation domain"/>
    <property type="match status" value="1"/>
</dbReference>
<name>A0A5D0CRT4_9BACL</name>
<evidence type="ECO:0000256" key="1">
    <source>
        <dbReference type="SAM" id="Phobius"/>
    </source>
</evidence>
<dbReference type="EMBL" id="VSDO01000002">
    <property type="protein sequence ID" value="TYA12696.1"/>
    <property type="molecule type" value="Genomic_DNA"/>
</dbReference>
<dbReference type="RefSeq" id="WP_148451298.1">
    <property type="nucleotide sequence ID" value="NZ_VSDO01000002.1"/>
</dbReference>
<feature type="domain" description="Penicillin-binding protein transpeptidase" evidence="2">
    <location>
        <begin position="271"/>
        <end position="588"/>
    </location>
</feature>
<dbReference type="AlphaFoldDB" id="A0A5D0CRT4"/>
<evidence type="ECO:0000313" key="3">
    <source>
        <dbReference type="EMBL" id="TYA12696.1"/>
    </source>
</evidence>
<reference evidence="3 4" key="1">
    <citation type="submission" date="2019-08" db="EMBL/GenBank/DDBJ databases">
        <title>Genome sequencing of Paenibacillus faecis DSM 23593(T).</title>
        <authorList>
            <person name="Kook J.-K."/>
            <person name="Park S.-N."/>
            <person name="Lim Y.K."/>
        </authorList>
    </citation>
    <scope>NUCLEOTIDE SEQUENCE [LARGE SCALE GENOMIC DNA]</scope>
    <source>
        <strain evidence="3 4">DSM 23593</strain>
    </source>
</reference>
<keyword evidence="4" id="KW-1185">Reference proteome</keyword>
<accession>A0A5D0CRT4</accession>
<evidence type="ECO:0000313" key="4">
    <source>
        <dbReference type="Proteomes" id="UP000325218"/>
    </source>
</evidence>
<keyword evidence="1" id="KW-1133">Transmembrane helix</keyword>
<dbReference type="SUPFAM" id="SSF56601">
    <property type="entry name" value="beta-lactamase/transpeptidase-like"/>
    <property type="match status" value="1"/>
</dbReference>
<dbReference type="GO" id="GO:0008658">
    <property type="term" value="F:penicillin binding"/>
    <property type="evidence" value="ECO:0007669"/>
    <property type="project" value="InterPro"/>
</dbReference>
<protein>
    <submittedName>
        <fullName evidence="3">Peptidoglycan glycosyltransferase</fullName>
    </submittedName>
</protein>
<feature type="transmembrane region" description="Helical" evidence="1">
    <location>
        <begin position="9"/>
        <end position="29"/>
    </location>
</feature>
<keyword evidence="1" id="KW-0472">Membrane</keyword>
<dbReference type="Pfam" id="PF00905">
    <property type="entry name" value="Transpeptidase"/>
    <property type="match status" value="1"/>
</dbReference>
<dbReference type="GO" id="GO:0071555">
    <property type="term" value="P:cell wall organization"/>
    <property type="evidence" value="ECO:0007669"/>
    <property type="project" value="TreeGrafter"/>
</dbReference>
<dbReference type="OrthoDB" id="2985542at2"/>
<keyword evidence="1" id="KW-0812">Transmembrane</keyword>
<organism evidence="3 4">
    <name type="scientific">Paenibacillus faecis</name>
    <dbReference type="NCBI Taxonomy" id="862114"/>
    <lineage>
        <taxon>Bacteria</taxon>
        <taxon>Bacillati</taxon>
        <taxon>Bacillota</taxon>
        <taxon>Bacilli</taxon>
        <taxon>Bacillales</taxon>
        <taxon>Paenibacillaceae</taxon>
        <taxon>Paenibacillus</taxon>
    </lineage>
</organism>
<dbReference type="PANTHER" id="PTHR30627:SF24">
    <property type="entry name" value="PENICILLIN-BINDING PROTEIN 4B"/>
    <property type="match status" value="1"/>
</dbReference>
<dbReference type="Gene3D" id="3.40.710.10">
    <property type="entry name" value="DD-peptidase/beta-lactamase superfamily"/>
    <property type="match status" value="1"/>
</dbReference>
<dbReference type="GO" id="GO:0005886">
    <property type="term" value="C:plasma membrane"/>
    <property type="evidence" value="ECO:0007669"/>
    <property type="project" value="TreeGrafter"/>
</dbReference>
<dbReference type="Proteomes" id="UP000325218">
    <property type="component" value="Unassembled WGS sequence"/>
</dbReference>
<dbReference type="PANTHER" id="PTHR30627">
    <property type="entry name" value="PEPTIDOGLYCAN D,D-TRANSPEPTIDASE"/>
    <property type="match status" value="1"/>
</dbReference>
<dbReference type="GO" id="GO:0071972">
    <property type="term" value="F:peptidoglycan L,D-transpeptidase activity"/>
    <property type="evidence" value="ECO:0007669"/>
    <property type="project" value="TreeGrafter"/>
</dbReference>
<sequence>MSLSVKKRIFYILMLYAGIFVLFAVRVAWIQCTAAFVPVTKAGKTMNELAVRQREEGVELDSGRGHFADRNGKPLTGEIRWKPTLFPLSELPPRKSVGELAGLLGTDMKHLSELWMGLQKPYIWPAAQVGGGKPARPESLTWPVVKGFELLPYLERHAGGRNGRQWLGFTGQRPDEVRKLAAANPSKRQLPLNLQLGASGLEKTLDRFLRGDGETRVYYTVDGRKRAMDGIGTRAVSSGNRYFPVQVNTTVDLDIQRRLEKLTEDMKIREGAVVVLDAEQGDVISMVSRPFFDPTHVDIQSGDWSNRAVKAAVPGSIFKTVVAAAALEKGVTHPGERFHCSGHYGKYGLACWKKDGHGSLTLEEGFARSCNVVFATLGERLTASDLERTAAALGLNRRIGWNAQAFMGGEALWQIDQEEKGAVFGAAGTIDGGVLAQTALGQRDVLMTPLQAANLVVTLLHDGQVTSPRLVSSIQYKDGTILADFPVHRFARREASISAKTARTLLAWMRLSVTDDHGTGRSLLQAAWPLAGKSGTAETGKGRGSRNHQWFIGYGPKDRPRYAVAVLVQNRPTGSPHQAAVLFRRVMDLLAAQDESVAGSEGHSTTFPKKWP</sequence>
<gene>
    <name evidence="3" type="ORF">FRY98_08240</name>
</gene>